<evidence type="ECO:0000313" key="2">
    <source>
        <dbReference type="Proteomes" id="UP001597508"/>
    </source>
</evidence>
<protein>
    <recommendedName>
        <fullName evidence="3">Bacteriocin</fullName>
    </recommendedName>
</protein>
<sequence length="77" mass="8053">MKKSILSIGKALNKTQQKSILGGDPIPNGNCGSYPTYPNLSPGGYTNTACSTTADCPPNPLPGAPYMCDFGCCLYAY</sequence>
<accession>A0ABW5LQ51</accession>
<dbReference type="EMBL" id="JBHULH010000001">
    <property type="protein sequence ID" value="MFD2566431.1"/>
    <property type="molecule type" value="Genomic_DNA"/>
</dbReference>
<comment type="caution">
    <text evidence="1">The sequence shown here is derived from an EMBL/GenBank/DDBJ whole genome shotgun (WGS) entry which is preliminary data.</text>
</comment>
<dbReference type="Proteomes" id="UP001597508">
    <property type="component" value="Unassembled WGS sequence"/>
</dbReference>
<organism evidence="1 2">
    <name type="scientific">Pseudotenacibaculum haliotis</name>
    <dbReference type="NCBI Taxonomy" id="1862138"/>
    <lineage>
        <taxon>Bacteria</taxon>
        <taxon>Pseudomonadati</taxon>
        <taxon>Bacteroidota</taxon>
        <taxon>Flavobacteriia</taxon>
        <taxon>Flavobacteriales</taxon>
        <taxon>Flavobacteriaceae</taxon>
        <taxon>Pseudotenacibaculum</taxon>
    </lineage>
</organism>
<gene>
    <name evidence="1" type="ORF">ACFSRZ_03550</name>
</gene>
<dbReference type="RefSeq" id="WP_379665138.1">
    <property type="nucleotide sequence ID" value="NZ_JBHULH010000001.1"/>
</dbReference>
<proteinExistence type="predicted"/>
<reference evidence="2" key="1">
    <citation type="journal article" date="2019" name="Int. J. Syst. Evol. Microbiol.">
        <title>The Global Catalogue of Microorganisms (GCM) 10K type strain sequencing project: providing services to taxonomists for standard genome sequencing and annotation.</title>
        <authorList>
            <consortium name="The Broad Institute Genomics Platform"/>
            <consortium name="The Broad Institute Genome Sequencing Center for Infectious Disease"/>
            <person name="Wu L."/>
            <person name="Ma J."/>
        </authorList>
    </citation>
    <scope>NUCLEOTIDE SEQUENCE [LARGE SCALE GENOMIC DNA]</scope>
    <source>
        <strain evidence="2">KCTC 52127</strain>
    </source>
</reference>
<name>A0ABW5LQ51_9FLAO</name>
<keyword evidence="2" id="KW-1185">Reference proteome</keyword>
<evidence type="ECO:0000313" key="1">
    <source>
        <dbReference type="EMBL" id="MFD2566431.1"/>
    </source>
</evidence>
<evidence type="ECO:0008006" key="3">
    <source>
        <dbReference type="Google" id="ProtNLM"/>
    </source>
</evidence>